<comment type="caution">
    <text evidence="2">The sequence shown here is derived from an EMBL/GenBank/DDBJ whole genome shotgun (WGS) entry which is preliminary data.</text>
</comment>
<dbReference type="RefSeq" id="WP_182560605.1">
    <property type="nucleotide sequence ID" value="NZ_JACGWT010000004.1"/>
</dbReference>
<keyword evidence="1" id="KW-0812">Transmembrane</keyword>
<reference evidence="2 3" key="1">
    <citation type="submission" date="2020-07" db="EMBL/GenBank/DDBJ databases">
        <title>Sequencing the genomes of 1000 actinobacteria strains.</title>
        <authorList>
            <person name="Klenk H.-P."/>
        </authorList>
    </citation>
    <scope>NUCLEOTIDE SEQUENCE [LARGE SCALE GENOMIC DNA]</scope>
    <source>
        <strain evidence="2 3">DSM 100723</strain>
    </source>
</reference>
<evidence type="ECO:0000313" key="3">
    <source>
        <dbReference type="Proteomes" id="UP000523079"/>
    </source>
</evidence>
<name>A0A7W3P6H4_9ACTN</name>
<feature type="transmembrane region" description="Helical" evidence="1">
    <location>
        <begin position="104"/>
        <end position="126"/>
    </location>
</feature>
<dbReference type="EMBL" id="JACGWT010000004">
    <property type="protein sequence ID" value="MBA8794983.1"/>
    <property type="molecule type" value="Genomic_DNA"/>
</dbReference>
<evidence type="ECO:0000256" key="1">
    <source>
        <dbReference type="SAM" id="Phobius"/>
    </source>
</evidence>
<dbReference type="AlphaFoldDB" id="A0A7W3P6H4"/>
<dbReference type="Proteomes" id="UP000523079">
    <property type="component" value="Unassembled WGS sequence"/>
</dbReference>
<keyword evidence="1" id="KW-1133">Transmembrane helix</keyword>
<keyword evidence="1" id="KW-0472">Membrane</keyword>
<keyword evidence="3" id="KW-1185">Reference proteome</keyword>
<evidence type="ECO:0000313" key="2">
    <source>
        <dbReference type="EMBL" id="MBA8794983.1"/>
    </source>
</evidence>
<sequence length="132" mass="13891">MSAASPATTRRRSPQLIALQTVATIFLAFAIGQAGWAAAFLTGGKGFKHVHEIGGMAMAVVAVVMLVVAVVYVRSGGPRWSVVAAVLLVVGVLLQITLGELKVAAVHIFFGVLYIAGATVYISYLFRPGYTR</sequence>
<proteinExistence type="predicted"/>
<accession>A0A7W3P6H4</accession>
<protein>
    <submittedName>
        <fullName evidence="2">Heme A synthase</fullName>
    </submittedName>
</protein>
<feature type="transmembrane region" description="Helical" evidence="1">
    <location>
        <begin position="53"/>
        <end position="73"/>
    </location>
</feature>
<feature type="transmembrane region" description="Helical" evidence="1">
    <location>
        <begin position="80"/>
        <end position="98"/>
    </location>
</feature>
<gene>
    <name evidence="2" type="ORF">FHX74_002611</name>
</gene>
<organism evidence="2 3">
    <name type="scientific">Microlunatus kandeliicorticis</name>
    <dbReference type="NCBI Taxonomy" id="1759536"/>
    <lineage>
        <taxon>Bacteria</taxon>
        <taxon>Bacillati</taxon>
        <taxon>Actinomycetota</taxon>
        <taxon>Actinomycetes</taxon>
        <taxon>Propionibacteriales</taxon>
        <taxon>Propionibacteriaceae</taxon>
        <taxon>Microlunatus</taxon>
    </lineage>
</organism>